<dbReference type="RefSeq" id="WP_123857131.1">
    <property type="nucleotide sequence ID" value="NZ_JAFLIL010000045.1"/>
</dbReference>
<proteinExistence type="predicted"/>
<evidence type="ECO:0000313" key="1">
    <source>
        <dbReference type="EMBL" id="MDP8591382.1"/>
    </source>
</evidence>
<dbReference type="Proteomes" id="UP001238215">
    <property type="component" value="Unassembled WGS sequence"/>
</dbReference>
<protein>
    <submittedName>
        <fullName evidence="1">GTPase</fullName>
    </submittedName>
</protein>
<reference evidence="1 2" key="1">
    <citation type="submission" date="2023-08" db="EMBL/GenBank/DDBJ databases">
        <title>Whole genome sequencing of Enterococcus.</title>
        <authorList>
            <person name="Kaptchouang Tchatchouang C.D."/>
            <person name="Ateba C.N."/>
        </authorList>
    </citation>
    <scope>NUCLEOTIDE SEQUENCE [LARGE SCALE GENOMIC DNA]</scope>
    <source>
        <strain evidence="1 2">ENT3_CNKT_NWU</strain>
    </source>
</reference>
<keyword evidence="2" id="KW-1185">Reference proteome</keyword>
<organism evidence="1 2">
    <name type="scientific">Enterococcus lactis</name>
    <dbReference type="NCBI Taxonomy" id="357441"/>
    <lineage>
        <taxon>Bacteria</taxon>
        <taxon>Bacillati</taxon>
        <taxon>Bacillota</taxon>
        <taxon>Bacilli</taxon>
        <taxon>Lactobacillales</taxon>
        <taxon>Enterococcaceae</taxon>
        <taxon>Enterococcus</taxon>
    </lineage>
</organism>
<accession>A0AAJ1SQM9</accession>
<sequence>MKLTSAEHTIIHTASVAAAATAASPIPFSDAALLIPIQTTMITGLYKANGANISRGVVDGALKATIVSSLGKSLAGNLLKLIPGVGTIAGGTLNAGVSVAFTEALGFAVVSEFRGADNADIIDLANVIKDVINGFTKK</sequence>
<gene>
    <name evidence="1" type="ORF">RAN64_15650</name>
</gene>
<name>A0AAJ1SQM9_9ENTE</name>
<evidence type="ECO:0000313" key="2">
    <source>
        <dbReference type="Proteomes" id="UP001238215"/>
    </source>
</evidence>
<dbReference type="EMBL" id="JAVBZS010000173">
    <property type="protein sequence ID" value="MDP8591382.1"/>
    <property type="molecule type" value="Genomic_DNA"/>
</dbReference>
<comment type="caution">
    <text evidence="1">The sequence shown here is derived from an EMBL/GenBank/DDBJ whole genome shotgun (WGS) entry which is preliminary data.</text>
</comment>
<dbReference type="AlphaFoldDB" id="A0AAJ1SQM9"/>